<feature type="domain" description="DUF11" evidence="2">
    <location>
        <begin position="554"/>
        <end position="665"/>
    </location>
</feature>
<evidence type="ECO:0000256" key="1">
    <source>
        <dbReference type="SAM" id="MobiDB-lite"/>
    </source>
</evidence>
<comment type="caution">
    <text evidence="3">The sequence shown here is derived from an EMBL/GenBank/DDBJ whole genome shotgun (WGS) entry which is preliminary data.</text>
</comment>
<evidence type="ECO:0000259" key="2">
    <source>
        <dbReference type="Pfam" id="PF01345"/>
    </source>
</evidence>
<feature type="compositionally biased region" description="Acidic residues" evidence="1">
    <location>
        <begin position="938"/>
        <end position="947"/>
    </location>
</feature>
<evidence type="ECO:0000313" key="4">
    <source>
        <dbReference type="Proteomes" id="UP000247978"/>
    </source>
</evidence>
<protein>
    <submittedName>
        <fullName evidence="3">Putative repeat protein (TIGR01451 family)/fimbrial isopeptide formation D2 family protein</fullName>
    </submittedName>
</protein>
<feature type="region of interest" description="Disordered" evidence="1">
    <location>
        <begin position="931"/>
        <end position="978"/>
    </location>
</feature>
<dbReference type="Pfam" id="PF01345">
    <property type="entry name" value="DUF11"/>
    <property type="match status" value="4"/>
</dbReference>
<feature type="non-terminal residue" evidence="3">
    <location>
        <position position="1128"/>
    </location>
</feature>
<dbReference type="PANTHER" id="PTHR34819">
    <property type="entry name" value="LARGE CYSTEINE-RICH PERIPLASMIC PROTEIN OMCB"/>
    <property type="match status" value="1"/>
</dbReference>
<evidence type="ECO:0000313" key="3">
    <source>
        <dbReference type="EMBL" id="PXW83654.1"/>
    </source>
</evidence>
<dbReference type="InterPro" id="IPR026466">
    <property type="entry name" value="Fim_isopep_form_D2_dom"/>
</dbReference>
<gene>
    <name evidence="3" type="ORF">DFR56_115129</name>
</gene>
<keyword evidence="4" id="KW-1185">Reference proteome</keyword>
<feature type="compositionally biased region" description="Basic and acidic residues" evidence="1">
    <location>
        <begin position="1092"/>
        <end position="1113"/>
    </location>
</feature>
<dbReference type="InterPro" id="IPR051172">
    <property type="entry name" value="Chlamydia_OmcB"/>
</dbReference>
<dbReference type="NCBIfam" id="TIGR01451">
    <property type="entry name" value="B_ant_repeat"/>
    <property type="match status" value="4"/>
</dbReference>
<dbReference type="RefSeq" id="WP_110396839.1">
    <property type="nucleotide sequence ID" value="NZ_QJJQ01000015.1"/>
</dbReference>
<dbReference type="Proteomes" id="UP000247978">
    <property type="component" value="Unassembled WGS sequence"/>
</dbReference>
<feature type="compositionally biased region" description="Basic and acidic residues" evidence="1">
    <location>
        <begin position="235"/>
        <end position="255"/>
    </location>
</feature>
<dbReference type="NCBIfam" id="TIGR04226">
    <property type="entry name" value="RrgB_K2N_iso_D2"/>
    <property type="match status" value="3"/>
</dbReference>
<feature type="region of interest" description="Disordered" evidence="1">
    <location>
        <begin position="1074"/>
        <end position="1128"/>
    </location>
</feature>
<dbReference type="InterPro" id="IPR001434">
    <property type="entry name" value="OmcB-like_DUF11"/>
</dbReference>
<feature type="region of interest" description="Disordered" evidence="1">
    <location>
        <begin position="201"/>
        <end position="267"/>
    </location>
</feature>
<feature type="compositionally biased region" description="Basic and acidic residues" evidence="1">
    <location>
        <begin position="948"/>
        <end position="969"/>
    </location>
</feature>
<dbReference type="SUPFAM" id="SSF63829">
    <property type="entry name" value="Calcium-dependent phosphotriesterase"/>
    <property type="match status" value="1"/>
</dbReference>
<feature type="domain" description="DUF11" evidence="2">
    <location>
        <begin position="971"/>
        <end position="1085"/>
    </location>
</feature>
<feature type="domain" description="DUF11" evidence="2">
    <location>
        <begin position="827"/>
        <end position="941"/>
    </location>
</feature>
<feature type="domain" description="DUF11" evidence="2">
    <location>
        <begin position="679"/>
        <end position="802"/>
    </location>
</feature>
<reference evidence="3 4" key="1">
    <citation type="submission" date="2018-05" db="EMBL/GenBank/DDBJ databases">
        <title>Genomic Encyclopedia of Type Strains, Phase IV (KMG-IV): sequencing the most valuable type-strain genomes for metagenomic binning, comparative biology and taxonomic classification.</title>
        <authorList>
            <person name="Goeker M."/>
        </authorList>
    </citation>
    <scope>NUCLEOTIDE SEQUENCE [LARGE SCALE GENOMIC DNA]</scope>
    <source>
        <strain evidence="3 4">DSM 28556</strain>
    </source>
</reference>
<dbReference type="AlphaFoldDB" id="A0A2V3VR89"/>
<dbReference type="EMBL" id="QJJQ01000015">
    <property type="protein sequence ID" value="PXW83654.1"/>
    <property type="molecule type" value="Genomic_DNA"/>
</dbReference>
<feature type="compositionally biased region" description="Acidic residues" evidence="1">
    <location>
        <begin position="1082"/>
        <end position="1091"/>
    </location>
</feature>
<dbReference type="PANTHER" id="PTHR34819:SF3">
    <property type="entry name" value="CELL SURFACE PROTEIN"/>
    <property type="match status" value="1"/>
</dbReference>
<name>A0A2V3VR89_9BACI</name>
<proteinExistence type="predicted"/>
<sequence>MSRRKIVTGRMKARVQKSMVFLAMFLILLNGILPSASSFSVEASEKSEIEEINDPEVSKTIDGEKTKEMHKGEDYKYDVNVLLPKDLSGYSTISILDKLDSRLKVIDTMILIDGEEEVESKEKSDEVLKAKVEGQIVTFEIDLTDEKLEELAGKELTLQITAQVKEDAGTGEEIENIAEIMINDNPAIETNPAVVTPIDLEEKDQAEPNEAKEKEQAKPDELKEEKEQAEPDELKEEKDQAEPTASKEDGEKNVESNENPSAEKSAKASANDVAAAAAALTANLVDTYATITVNNVPYIYHFSGTKPYSYIDRVQITGLPNWTNMNSLNALAVSKSGVIYFSVNGVTGGSALPRVYRIDSAGKATWVGNLKGATVNATMVDDRYYYVVGGNTLHYVDVTTGATGVVNLVNPSGVPLDGLGADMVADADGYIWTSQADSIIQINPRTSEILRRLPVSGLSAFPSGVRGMAFTSEGKILISTNGYNTPNTFYTIDEDGKLTLEGDKGAVPITSGGIGDLGSALTPVFEPFPPILESDKEVKIVQKGLGNRVNQISDQIQTGDTLAYTIRARNTKAAPSILKGLSITDTLPAGVEYVPGTLMIDNQSMSDSSGDDNGEFVNGTVTGNIGDVLDTNYHTLTFQVKVLPGYEENKILNTADVESLNTDPQNPTAEFVVEPGNADMTLEKMVDHDKAYVGDILTYTVKASNSSTGGAWNGTIADNLPEGLELVSGTTQLNETVLADEDVWTDSQLSVQDVALKAGETATVIFQVKVLDSVLNETIINVATADDPSDSDDPIDSNEVKTSILYKDPVLQSEKSSKIEMKASGNTDADNPEVGDTIRYTITTKNTIEDSLVENLVITDMIPAGLTYVPDSLEVDGKSVTDAKDEDAGHVVDSEVTGTFGDVTDTNDHTVTFLVTVDKGQSGKTIKNIAVVGGDNGDPNEPEEEVDIYPREPKLESKKSSKLEKKAEGNTDADNPEVGDTIRYTITTKNTIEDSLVENLVITDMIPAGLTYVPGSLEVDGKSVTDSKDTDAGHVVDSEVTGTFGDVTDTNDHTVTFLVTVDKGQSGKTIKNIAVVGGDNGDPNEPEEEVDIYPREPKLESKKSSKLEKKAEGNTDADNPEVGDTIRY</sequence>
<accession>A0A2V3VR89</accession>
<organism evidence="3 4">
    <name type="scientific">Pseudogracilibacillus auburnensis</name>
    <dbReference type="NCBI Taxonomy" id="1494959"/>
    <lineage>
        <taxon>Bacteria</taxon>
        <taxon>Bacillati</taxon>
        <taxon>Bacillota</taxon>
        <taxon>Bacilli</taxon>
        <taxon>Bacillales</taxon>
        <taxon>Bacillaceae</taxon>
        <taxon>Pseudogracilibacillus</taxon>
    </lineage>
</organism>
<feature type="compositionally biased region" description="Basic and acidic residues" evidence="1">
    <location>
        <begin position="203"/>
        <end position="229"/>
    </location>
</feature>
<dbReference type="OrthoDB" id="1751088at2"/>
<dbReference type="InterPro" id="IPR008966">
    <property type="entry name" value="Adhesion_dom_sf"/>
</dbReference>
<dbReference type="InterPro" id="IPR047589">
    <property type="entry name" value="DUF11_rpt"/>
</dbReference>
<dbReference type="SUPFAM" id="SSF49401">
    <property type="entry name" value="Bacterial adhesins"/>
    <property type="match status" value="3"/>
</dbReference>
<dbReference type="Gene3D" id="2.60.40.740">
    <property type="match status" value="5"/>
</dbReference>